<sequence length="76" mass="8498">MSTEGEDIDSYIMDSQEQEQNAMDKELQNTIIAGNNLGIKFDNAGVLRMKKMIENENKALIAALKNNTLAPLVRDQ</sequence>
<comment type="caution">
    <text evidence="1">The sequence shown here is derived from an EMBL/GenBank/DDBJ whole genome shotgun (WGS) entry which is preliminary data.</text>
</comment>
<keyword evidence="2" id="KW-1185">Reference proteome</keyword>
<organism evidence="1 2">
    <name type="scientific">Rhododendron molle</name>
    <name type="common">Chinese azalea</name>
    <name type="synonym">Azalea mollis</name>
    <dbReference type="NCBI Taxonomy" id="49168"/>
    <lineage>
        <taxon>Eukaryota</taxon>
        <taxon>Viridiplantae</taxon>
        <taxon>Streptophyta</taxon>
        <taxon>Embryophyta</taxon>
        <taxon>Tracheophyta</taxon>
        <taxon>Spermatophyta</taxon>
        <taxon>Magnoliopsida</taxon>
        <taxon>eudicotyledons</taxon>
        <taxon>Gunneridae</taxon>
        <taxon>Pentapetalae</taxon>
        <taxon>asterids</taxon>
        <taxon>Ericales</taxon>
        <taxon>Ericaceae</taxon>
        <taxon>Ericoideae</taxon>
        <taxon>Rhodoreae</taxon>
        <taxon>Rhododendron</taxon>
    </lineage>
</organism>
<name>A0ACC0NDV9_RHOML</name>
<gene>
    <name evidence="1" type="ORF">RHMOL_Rhmol06G0173200</name>
</gene>
<evidence type="ECO:0000313" key="1">
    <source>
        <dbReference type="EMBL" id="KAI8551279.1"/>
    </source>
</evidence>
<dbReference type="EMBL" id="CM046393">
    <property type="protein sequence ID" value="KAI8551279.1"/>
    <property type="molecule type" value="Genomic_DNA"/>
</dbReference>
<evidence type="ECO:0000313" key="2">
    <source>
        <dbReference type="Proteomes" id="UP001062846"/>
    </source>
</evidence>
<proteinExistence type="predicted"/>
<protein>
    <submittedName>
        <fullName evidence="1">Uncharacterized protein</fullName>
    </submittedName>
</protein>
<reference evidence="1" key="1">
    <citation type="submission" date="2022-02" db="EMBL/GenBank/DDBJ databases">
        <title>Plant Genome Project.</title>
        <authorList>
            <person name="Zhang R.-G."/>
        </authorList>
    </citation>
    <scope>NUCLEOTIDE SEQUENCE</scope>
    <source>
        <strain evidence="1">AT1</strain>
    </source>
</reference>
<accession>A0ACC0NDV9</accession>
<dbReference type="Proteomes" id="UP001062846">
    <property type="component" value="Chromosome 6"/>
</dbReference>